<comment type="caution">
    <text evidence="2">The sequence shown here is derived from an EMBL/GenBank/DDBJ whole genome shotgun (WGS) entry which is preliminary data.</text>
</comment>
<dbReference type="Proteomes" id="UP000887116">
    <property type="component" value="Unassembled WGS sequence"/>
</dbReference>
<evidence type="ECO:0000259" key="1">
    <source>
        <dbReference type="Pfam" id="PF23055"/>
    </source>
</evidence>
<name>A0A8X6KP42_TRICU</name>
<dbReference type="InterPro" id="IPR055469">
    <property type="entry name" value="DUF7041"/>
</dbReference>
<evidence type="ECO:0000313" key="2">
    <source>
        <dbReference type="EMBL" id="GFQ79521.1"/>
    </source>
</evidence>
<accession>A0A8X6KP42</accession>
<dbReference type="EMBL" id="BMAO01032072">
    <property type="protein sequence ID" value="GFQ79521.1"/>
    <property type="molecule type" value="Genomic_DNA"/>
</dbReference>
<dbReference type="AlphaFoldDB" id="A0A8X6KP42"/>
<organism evidence="2 3">
    <name type="scientific">Trichonephila clavata</name>
    <name type="common">Joro spider</name>
    <name type="synonym">Nephila clavata</name>
    <dbReference type="NCBI Taxonomy" id="2740835"/>
    <lineage>
        <taxon>Eukaryota</taxon>
        <taxon>Metazoa</taxon>
        <taxon>Ecdysozoa</taxon>
        <taxon>Arthropoda</taxon>
        <taxon>Chelicerata</taxon>
        <taxon>Arachnida</taxon>
        <taxon>Araneae</taxon>
        <taxon>Araneomorphae</taxon>
        <taxon>Entelegynae</taxon>
        <taxon>Araneoidea</taxon>
        <taxon>Nephilidae</taxon>
        <taxon>Trichonephila</taxon>
    </lineage>
</organism>
<gene>
    <name evidence="2" type="primary">LOC108253948</name>
    <name evidence="2" type="ORF">TNCT_144281</name>
</gene>
<keyword evidence="3" id="KW-1185">Reference proteome</keyword>
<dbReference type="Pfam" id="PF23055">
    <property type="entry name" value="DUF7041"/>
    <property type="match status" value="1"/>
</dbReference>
<dbReference type="PANTHER" id="PTHR33327">
    <property type="entry name" value="ENDONUCLEASE"/>
    <property type="match status" value="1"/>
</dbReference>
<reference evidence="2" key="1">
    <citation type="submission" date="2020-07" db="EMBL/GenBank/DDBJ databases">
        <title>Multicomponent nature underlies the extraordinary mechanical properties of spider dragline silk.</title>
        <authorList>
            <person name="Kono N."/>
            <person name="Nakamura H."/>
            <person name="Mori M."/>
            <person name="Yoshida Y."/>
            <person name="Ohtoshi R."/>
            <person name="Malay A.D."/>
            <person name="Moran D.A.P."/>
            <person name="Tomita M."/>
            <person name="Numata K."/>
            <person name="Arakawa K."/>
        </authorList>
    </citation>
    <scope>NUCLEOTIDE SEQUENCE</scope>
</reference>
<proteinExistence type="predicted"/>
<protein>
    <submittedName>
        <fullName evidence="2">Uncharacterized protein LOC108253948</fullName>
    </submittedName>
</protein>
<sequence>MENNSEDSKFEFKKDEKAADSIARVSVKVPPFWKLDPRIWFMQIEAQFRNSEITADQSKYDIVISTNEAEIISYISDIVINLPTNDKYDTIKNRQMSVFADSETKRTQKLFNRSRTG</sequence>
<feature type="domain" description="DUF7041" evidence="1">
    <location>
        <begin position="29"/>
        <end position="111"/>
    </location>
</feature>
<dbReference type="PANTHER" id="PTHR33327:SF3">
    <property type="entry name" value="RNA-DIRECTED DNA POLYMERASE"/>
    <property type="match status" value="1"/>
</dbReference>
<evidence type="ECO:0000313" key="3">
    <source>
        <dbReference type="Proteomes" id="UP000887116"/>
    </source>
</evidence>
<dbReference type="OrthoDB" id="6430943at2759"/>